<gene>
    <name evidence="1" type="ORF">LARSCL_LOCUS14288</name>
</gene>
<evidence type="ECO:0000313" key="1">
    <source>
        <dbReference type="EMBL" id="CAL1286510.1"/>
    </source>
</evidence>
<protein>
    <submittedName>
        <fullName evidence="1">Uncharacterized protein</fullName>
    </submittedName>
</protein>
<organism evidence="1 2">
    <name type="scientific">Larinioides sclopetarius</name>
    <dbReference type="NCBI Taxonomy" id="280406"/>
    <lineage>
        <taxon>Eukaryota</taxon>
        <taxon>Metazoa</taxon>
        <taxon>Ecdysozoa</taxon>
        <taxon>Arthropoda</taxon>
        <taxon>Chelicerata</taxon>
        <taxon>Arachnida</taxon>
        <taxon>Araneae</taxon>
        <taxon>Araneomorphae</taxon>
        <taxon>Entelegynae</taxon>
        <taxon>Araneoidea</taxon>
        <taxon>Araneidae</taxon>
        <taxon>Larinioides</taxon>
    </lineage>
</organism>
<comment type="caution">
    <text evidence="1">The sequence shown here is derived from an EMBL/GenBank/DDBJ whole genome shotgun (WGS) entry which is preliminary data.</text>
</comment>
<accession>A0AAV2AR53</accession>
<dbReference type="AlphaFoldDB" id="A0AAV2AR53"/>
<dbReference type="EMBL" id="CAXIEN010000204">
    <property type="protein sequence ID" value="CAL1286510.1"/>
    <property type="molecule type" value="Genomic_DNA"/>
</dbReference>
<proteinExistence type="predicted"/>
<reference evidence="1 2" key="1">
    <citation type="submission" date="2024-04" db="EMBL/GenBank/DDBJ databases">
        <authorList>
            <person name="Rising A."/>
            <person name="Reimegard J."/>
            <person name="Sonavane S."/>
            <person name="Akerstrom W."/>
            <person name="Nylinder S."/>
            <person name="Hedman E."/>
            <person name="Kallberg Y."/>
        </authorList>
    </citation>
    <scope>NUCLEOTIDE SEQUENCE [LARGE SCALE GENOMIC DNA]</scope>
</reference>
<evidence type="ECO:0000313" key="2">
    <source>
        <dbReference type="Proteomes" id="UP001497382"/>
    </source>
</evidence>
<sequence>MEASAVRSTILNEVVCQCVEFRVNRVFMVSYKVSAAIVMETCSTSEF</sequence>
<name>A0AAV2AR53_9ARAC</name>
<dbReference type="Proteomes" id="UP001497382">
    <property type="component" value="Unassembled WGS sequence"/>
</dbReference>
<keyword evidence="2" id="KW-1185">Reference proteome</keyword>